<proteinExistence type="predicted"/>
<feature type="region of interest" description="Disordered" evidence="1">
    <location>
        <begin position="76"/>
        <end position="97"/>
    </location>
</feature>
<reference evidence="2" key="1">
    <citation type="submission" date="2022-11" db="EMBL/GenBank/DDBJ databases">
        <authorList>
            <person name="Petersen C."/>
        </authorList>
    </citation>
    <scope>NUCLEOTIDE SEQUENCE</scope>
    <source>
        <strain evidence="2">IBT 34128</strain>
    </source>
</reference>
<accession>A0A9W9F2T6</accession>
<evidence type="ECO:0000313" key="3">
    <source>
        <dbReference type="Proteomes" id="UP001141434"/>
    </source>
</evidence>
<gene>
    <name evidence="2" type="ORF">NUU61_007396</name>
</gene>
<dbReference type="OrthoDB" id="5428081at2759"/>
<dbReference type="EMBL" id="JAPMSZ010000009">
    <property type="protein sequence ID" value="KAJ5092526.1"/>
    <property type="molecule type" value="Genomic_DNA"/>
</dbReference>
<evidence type="ECO:0000313" key="2">
    <source>
        <dbReference type="EMBL" id="KAJ5092526.1"/>
    </source>
</evidence>
<reference evidence="2" key="2">
    <citation type="journal article" date="2023" name="IMA Fungus">
        <title>Comparative genomic study of the Penicillium genus elucidates a diverse pangenome and 15 lateral gene transfer events.</title>
        <authorList>
            <person name="Petersen C."/>
            <person name="Sorensen T."/>
            <person name="Nielsen M.R."/>
            <person name="Sondergaard T.E."/>
            <person name="Sorensen J.L."/>
            <person name="Fitzpatrick D.A."/>
            <person name="Frisvad J.C."/>
            <person name="Nielsen K.L."/>
        </authorList>
    </citation>
    <scope>NUCLEOTIDE SEQUENCE</scope>
    <source>
        <strain evidence="2">IBT 34128</strain>
    </source>
</reference>
<protein>
    <submittedName>
        <fullName evidence="2">Uncharacterized protein</fullName>
    </submittedName>
</protein>
<evidence type="ECO:0000256" key="1">
    <source>
        <dbReference type="SAM" id="MobiDB-lite"/>
    </source>
</evidence>
<name>A0A9W9F2T6_9EURO</name>
<dbReference type="RefSeq" id="XP_056510721.1">
    <property type="nucleotide sequence ID" value="XM_056657921.1"/>
</dbReference>
<keyword evidence="3" id="KW-1185">Reference proteome</keyword>
<dbReference type="GeneID" id="81397090"/>
<comment type="caution">
    <text evidence="2">The sequence shown here is derived from an EMBL/GenBank/DDBJ whole genome shotgun (WGS) entry which is preliminary data.</text>
</comment>
<organism evidence="2 3">
    <name type="scientific">Penicillium alfredii</name>
    <dbReference type="NCBI Taxonomy" id="1506179"/>
    <lineage>
        <taxon>Eukaryota</taxon>
        <taxon>Fungi</taxon>
        <taxon>Dikarya</taxon>
        <taxon>Ascomycota</taxon>
        <taxon>Pezizomycotina</taxon>
        <taxon>Eurotiomycetes</taxon>
        <taxon>Eurotiomycetidae</taxon>
        <taxon>Eurotiales</taxon>
        <taxon>Aspergillaceae</taxon>
        <taxon>Penicillium</taxon>
    </lineage>
</organism>
<sequence length="97" mass="10730">MPNARRLVLTAAVTSITIAGTLYGAGLKTNKEISENSRKHQETTFDEKLAALRGMRSNLTARKGMIESQIRDLDARVQEKQEKGIGGANHEEQHKGR</sequence>
<dbReference type="AlphaFoldDB" id="A0A9W9F2T6"/>
<dbReference type="Proteomes" id="UP001141434">
    <property type="component" value="Unassembled WGS sequence"/>
</dbReference>